<comment type="caution">
    <text evidence="2">The sequence shown here is derived from an EMBL/GenBank/DDBJ whole genome shotgun (WGS) entry which is preliminary data.</text>
</comment>
<evidence type="ECO:0000313" key="2">
    <source>
        <dbReference type="EMBL" id="TVU42423.1"/>
    </source>
</evidence>
<sequence>MSWWWPTDAATAPARGAARRRWVSSGEGSGVEAVHLHLHRDPPPPSPSSPSLRAGGADLDAGPLSSPAARQWACAAWS</sequence>
<name>A0A5J9W3C9_9POAL</name>
<protein>
    <submittedName>
        <fullName evidence="2">Uncharacterized protein</fullName>
    </submittedName>
</protein>
<proteinExistence type="predicted"/>
<accession>A0A5J9W3C9</accession>
<dbReference type="Gramene" id="TVU42423">
    <property type="protein sequence ID" value="TVU42423"/>
    <property type="gene ID" value="EJB05_08827"/>
</dbReference>
<dbReference type="EMBL" id="RWGY01000005">
    <property type="protein sequence ID" value="TVU42423.1"/>
    <property type="molecule type" value="Genomic_DNA"/>
</dbReference>
<keyword evidence="3" id="KW-1185">Reference proteome</keyword>
<feature type="compositionally biased region" description="Low complexity" evidence="1">
    <location>
        <begin position="1"/>
        <end position="16"/>
    </location>
</feature>
<evidence type="ECO:0000256" key="1">
    <source>
        <dbReference type="SAM" id="MobiDB-lite"/>
    </source>
</evidence>
<dbReference type="AlphaFoldDB" id="A0A5J9W3C9"/>
<organism evidence="2 3">
    <name type="scientific">Eragrostis curvula</name>
    <name type="common">weeping love grass</name>
    <dbReference type="NCBI Taxonomy" id="38414"/>
    <lineage>
        <taxon>Eukaryota</taxon>
        <taxon>Viridiplantae</taxon>
        <taxon>Streptophyta</taxon>
        <taxon>Embryophyta</taxon>
        <taxon>Tracheophyta</taxon>
        <taxon>Spermatophyta</taxon>
        <taxon>Magnoliopsida</taxon>
        <taxon>Liliopsida</taxon>
        <taxon>Poales</taxon>
        <taxon>Poaceae</taxon>
        <taxon>PACMAD clade</taxon>
        <taxon>Chloridoideae</taxon>
        <taxon>Eragrostideae</taxon>
        <taxon>Eragrostidinae</taxon>
        <taxon>Eragrostis</taxon>
    </lineage>
</organism>
<dbReference type="Proteomes" id="UP000324897">
    <property type="component" value="Unassembled WGS sequence"/>
</dbReference>
<evidence type="ECO:0000313" key="3">
    <source>
        <dbReference type="Proteomes" id="UP000324897"/>
    </source>
</evidence>
<reference evidence="2 3" key="1">
    <citation type="journal article" date="2019" name="Sci. Rep.">
        <title>A high-quality genome of Eragrostis curvula grass provides insights into Poaceae evolution and supports new strategies to enhance forage quality.</title>
        <authorList>
            <person name="Carballo J."/>
            <person name="Santos B.A.C.M."/>
            <person name="Zappacosta D."/>
            <person name="Garbus I."/>
            <person name="Selva J.P."/>
            <person name="Gallo C.A."/>
            <person name="Diaz A."/>
            <person name="Albertini E."/>
            <person name="Caccamo M."/>
            <person name="Echenique V."/>
        </authorList>
    </citation>
    <scope>NUCLEOTIDE SEQUENCE [LARGE SCALE GENOMIC DNA]</scope>
    <source>
        <strain evidence="3">cv. Victoria</strain>
        <tissue evidence="2">Leaf</tissue>
    </source>
</reference>
<feature type="region of interest" description="Disordered" evidence="1">
    <location>
        <begin position="1"/>
        <end position="65"/>
    </location>
</feature>
<gene>
    <name evidence="2" type="ORF">EJB05_08827</name>
</gene>